<dbReference type="Pfam" id="PF00420">
    <property type="entry name" value="Oxidored_q2"/>
    <property type="match status" value="1"/>
</dbReference>
<dbReference type="AlphaFoldDB" id="A0A0B4D130"/>
<evidence type="ECO:0000313" key="9">
    <source>
        <dbReference type="Proteomes" id="UP000031166"/>
    </source>
</evidence>
<dbReference type="PANTHER" id="PTHR34583">
    <property type="entry name" value="ANTIPORTER SUBUNIT MNHC2-RELATED"/>
    <property type="match status" value="1"/>
</dbReference>
<keyword evidence="5 7" id="KW-1133">Transmembrane helix</keyword>
<sequence>MNLIYSAGFAAIMACGVYLLLSRHVMRIVYGVILISASVNLVLFLSGRIGPNPPPVIPSGETVLSAGAANPLPQALVLTAIVIGFSLVAFAVALALQTFRTIGTLDSRKLNQAEALGSPYEEGKSQ</sequence>
<dbReference type="Proteomes" id="UP000031166">
    <property type="component" value="Unassembled WGS sequence"/>
</dbReference>
<comment type="caution">
    <text evidence="8">The sequence shown here is derived from an EMBL/GenBank/DDBJ whole genome shotgun (WGS) entry which is preliminary data.</text>
</comment>
<gene>
    <name evidence="8" type="ORF">RM53_09190</name>
</gene>
<keyword evidence="6 7" id="KW-0472">Membrane</keyword>
<dbReference type="Gene3D" id="1.10.287.3510">
    <property type="match status" value="1"/>
</dbReference>
<dbReference type="InterPro" id="IPR050601">
    <property type="entry name" value="CPA3_antiporter_subunitC"/>
</dbReference>
<evidence type="ECO:0000256" key="4">
    <source>
        <dbReference type="ARBA" id="ARBA00022692"/>
    </source>
</evidence>
<feature type="transmembrane region" description="Helical" evidence="7">
    <location>
        <begin position="6"/>
        <end position="21"/>
    </location>
</feature>
<protein>
    <submittedName>
        <fullName evidence="8">Monovalent cation/H+ antiporter subunit C</fullName>
    </submittedName>
</protein>
<keyword evidence="4 7" id="KW-0812">Transmembrane</keyword>
<dbReference type="PANTHER" id="PTHR34583:SF2">
    <property type="entry name" value="ANTIPORTER SUBUNIT MNHC2-RELATED"/>
    <property type="match status" value="1"/>
</dbReference>
<feature type="transmembrane region" description="Helical" evidence="7">
    <location>
        <begin position="28"/>
        <end position="49"/>
    </location>
</feature>
<name>A0A0B4D130_9CAUL</name>
<reference evidence="8 9" key="1">
    <citation type="submission" date="2014-12" db="EMBL/GenBank/DDBJ databases">
        <title>Genome sequencing of Brevundimonas nasdae TPW30.</title>
        <authorList>
            <person name="Tan P.W."/>
            <person name="Chan K.-G."/>
        </authorList>
    </citation>
    <scope>NUCLEOTIDE SEQUENCE [LARGE SCALE GENOMIC DNA]</scope>
    <source>
        <strain evidence="8 9">TPW30</strain>
    </source>
</reference>
<dbReference type="InterPro" id="IPR039428">
    <property type="entry name" value="NUOK/Mnh_C1-like"/>
</dbReference>
<organism evidence="8 9">
    <name type="scientific">Brevundimonas nasdae</name>
    <dbReference type="NCBI Taxonomy" id="172043"/>
    <lineage>
        <taxon>Bacteria</taxon>
        <taxon>Pseudomonadati</taxon>
        <taxon>Pseudomonadota</taxon>
        <taxon>Alphaproteobacteria</taxon>
        <taxon>Caulobacterales</taxon>
        <taxon>Caulobacteraceae</taxon>
        <taxon>Brevundimonas</taxon>
    </lineage>
</organism>
<dbReference type="EMBL" id="JWSY01000014">
    <property type="protein sequence ID" value="KIC58075.1"/>
    <property type="molecule type" value="Genomic_DNA"/>
</dbReference>
<evidence type="ECO:0000256" key="7">
    <source>
        <dbReference type="SAM" id="Phobius"/>
    </source>
</evidence>
<evidence type="ECO:0000313" key="8">
    <source>
        <dbReference type="EMBL" id="KIC58075.1"/>
    </source>
</evidence>
<keyword evidence="3" id="KW-1003">Cell membrane</keyword>
<dbReference type="STRING" id="172043.RM53_09190"/>
<accession>A0A0B4D130</accession>
<evidence type="ECO:0000256" key="5">
    <source>
        <dbReference type="ARBA" id="ARBA00022989"/>
    </source>
</evidence>
<dbReference type="RefSeq" id="WP_039246135.1">
    <property type="nucleotide sequence ID" value="NZ_JWSY01000014.1"/>
</dbReference>
<feature type="transmembrane region" description="Helical" evidence="7">
    <location>
        <begin position="75"/>
        <end position="99"/>
    </location>
</feature>
<evidence type="ECO:0000256" key="1">
    <source>
        <dbReference type="ARBA" id="ARBA00004651"/>
    </source>
</evidence>
<proteinExistence type="inferred from homology"/>
<comment type="similarity">
    <text evidence="2">Belongs to the CPA3 antiporters (TC 2.A.63) subunit C family.</text>
</comment>
<evidence type="ECO:0000256" key="2">
    <source>
        <dbReference type="ARBA" id="ARBA00010388"/>
    </source>
</evidence>
<evidence type="ECO:0000256" key="3">
    <source>
        <dbReference type="ARBA" id="ARBA00022475"/>
    </source>
</evidence>
<dbReference type="GO" id="GO:0005886">
    <property type="term" value="C:plasma membrane"/>
    <property type="evidence" value="ECO:0007669"/>
    <property type="project" value="UniProtKB-SubCell"/>
</dbReference>
<comment type="subcellular location">
    <subcellularLocation>
        <location evidence="1">Cell membrane</location>
        <topology evidence="1">Multi-pass membrane protein</topology>
    </subcellularLocation>
</comment>
<evidence type="ECO:0000256" key="6">
    <source>
        <dbReference type="ARBA" id="ARBA00023136"/>
    </source>
</evidence>